<comment type="caution">
    <text evidence="7">The sequence shown here is derived from an EMBL/GenBank/DDBJ whole genome shotgun (WGS) entry which is preliminary data.</text>
</comment>
<dbReference type="InterPro" id="IPR007016">
    <property type="entry name" value="O-antigen_ligase-rel_domated"/>
</dbReference>
<evidence type="ECO:0000313" key="7">
    <source>
        <dbReference type="EMBL" id="TWT70936.1"/>
    </source>
</evidence>
<accession>A0A5C5Y5C9</accession>
<evidence type="ECO:0000256" key="4">
    <source>
        <dbReference type="ARBA" id="ARBA00023136"/>
    </source>
</evidence>
<reference evidence="7 8" key="1">
    <citation type="submission" date="2019-02" db="EMBL/GenBank/DDBJ databases">
        <title>Deep-cultivation of Planctomycetes and their phenomic and genomic characterization uncovers novel biology.</title>
        <authorList>
            <person name="Wiegand S."/>
            <person name="Jogler M."/>
            <person name="Boedeker C."/>
            <person name="Pinto D."/>
            <person name="Vollmers J."/>
            <person name="Rivas-Marin E."/>
            <person name="Kohn T."/>
            <person name="Peeters S.H."/>
            <person name="Heuer A."/>
            <person name="Rast P."/>
            <person name="Oberbeckmann S."/>
            <person name="Bunk B."/>
            <person name="Jeske O."/>
            <person name="Meyerdierks A."/>
            <person name="Storesund J.E."/>
            <person name="Kallscheuer N."/>
            <person name="Luecker S."/>
            <person name="Lage O.M."/>
            <person name="Pohl T."/>
            <person name="Merkel B.J."/>
            <person name="Hornburger P."/>
            <person name="Mueller R.-W."/>
            <person name="Bruemmer F."/>
            <person name="Labrenz M."/>
            <person name="Spormann A.M."/>
            <person name="Op Den Camp H."/>
            <person name="Overmann J."/>
            <person name="Amann R."/>
            <person name="Jetten M.S.M."/>
            <person name="Mascher T."/>
            <person name="Medema M.H."/>
            <person name="Devos D.P."/>
            <person name="Kaster A.-K."/>
            <person name="Ovreas L."/>
            <person name="Rohde M."/>
            <person name="Galperin M.Y."/>
            <person name="Jogler C."/>
        </authorList>
    </citation>
    <scope>NUCLEOTIDE SEQUENCE [LARGE SCALE GENOMIC DNA]</scope>
    <source>
        <strain evidence="7 8">Pan14r</strain>
    </source>
</reference>
<keyword evidence="2 5" id="KW-0812">Transmembrane</keyword>
<evidence type="ECO:0000256" key="3">
    <source>
        <dbReference type="ARBA" id="ARBA00022989"/>
    </source>
</evidence>
<feature type="transmembrane region" description="Helical" evidence="5">
    <location>
        <begin position="108"/>
        <end position="129"/>
    </location>
</feature>
<dbReference type="OrthoDB" id="234872at2"/>
<evidence type="ECO:0000256" key="2">
    <source>
        <dbReference type="ARBA" id="ARBA00022692"/>
    </source>
</evidence>
<dbReference type="GO" id="GO:0016874">
    <property type="term" value="F:ligase activity"/>
    <property type="evidence" value="ECO:0007669"/>
    <property type="project" value="UniProtKB-KW"/>
</dbReference>
<feature type="domain" description="O-antigen ligase-related" evidence="6">
    <location>
        <begin position="278"/>
        <end position="419"/>
    </location>
</feature>
<gene>
    <name evidence="7" type="ORF">Pan14r_32440</name>
</gene>
<feature type="transmembrane region" description="Helical" evidence="5">
    <location>
        <begin position="465"/>
        <end position="482"/>
    </location>
</feature>
<dbReference type="PANTHER" id="PTHR37422:SF13">
    <property type="entry name" value="LIPOPOLYSACCHARIDE BIOSYNTHESIS PROTEIN PA4999-RELATED"/>
    <property type="match status" value="1"/>
</dbReference>
<dbReference type="GO" id="GO:0016020">
    <property type="term" value="C:membrane"/>
    <property type="evidence" value="ECO:0007669"/>
    <property type="project" value="UniProtKB-SubCell"/>
</dbReference>
<dbReference type="AlphaFoldDB" id="A0A5C5Y5C9"/>
<feature type="transmembrane region" description="Helical" evidence="5">
    <location>
        <begin position="271"/>
        <end position="287"/>
    </location>
</feature>
<feature type="transmembrane region" description="Helical" evidence="5">
    <location>
        <begin position="141"/>
        <end position="160"/>
    </location>
</feature>
<dbReference type="EMBL" id="SJPL01000001">
    <property type="protein sequence ID" value="TWT70936.1"/>
    <property type="molecule type" value="Genomic_DNA"/>
</dbReference>
<feature type="transmembrane region" description="Helical" evidence="5">
    <location>
        <begin position="403"/>
        <end position="429"/>
    </location>
</feature>
<proteinExistence type="predicted"/>
<evidence type="ECO:0000256" key="5">
    <source>
        <dbReference type="SAM" id="Phobius"/>
    </source>
</evidence>
<organism evidence="7 8">
    <name type="scientific">Crateriforma conspicua</name>
    <dbReference type="NCBI Taxonomy" id="2527996"/>
    <lineage>
        <taxon>Bacteria</taxon>
        <taxon>Pseudomonadati</taxon>
        <taxon>Planctomycetota</taxon>
        <taxon>Planctomycetia</taxon>
        <taxon>Planctomycetales</taxon>
        <taxon>Planctomycetaceae</taxon>
        <taxon>Crateriforma</taxon>
    </lineage>
</organism>
<keyword evidence="4 5" id="KW-0472">Membrane</keyword>
<dbReference type="Proteomes" id="UP000317238">
    <property type="component" value="Unassembled WGS sequence"/>
</dbReference>
<keyword evidence="8" id="KW-1185">Reference proteome</keyword>
<feature type="transmembrane region" description="Helical" evidence="5">
    <location>
        <begin position="196"/>
        <end position="216"/>
    </location>
</feature>
<feature type="transmembrane region" description="Helical" evidence="5">
    <location>
        <begin position="67"/>
        <end position="88"/>
    </location>
</feature>
<sequence length="521" mass="55302">MTSEMAGPFVSTKIRRNPYRANPHSPLGPLFHWPRHGFESDCFPMSRPLSIPVSSSAPSPPESRLEAVLAAPLAPLACALALLAAALVNPLDVGFRNAAESDSVGLDWQVALKLVVSGIAGGVGFLGFLTNWRVRDALARLPGMFFVALGFVFLGTSLFALDEVANVCRVAAMIYCIYVLFIPTALSFLSLRTIVLMVLTGLVMHMVVSWFLYLFVPEIGVFEERLIGETVVMRMSGTAHPNSVGRVAVLAIVICIALLRGGRVGTVSPQKGLILYALIALAIATAIETKSRTAIAAGMASTIVMLIDLAASRFGRILAAMAGVGFFAAILVYGLGNGAEDFGSTIVSLGTKTGDASELTTATGRTVIWTEALSLIAQRPWTGWGLNSAPILLAEFSQHTHNLVLHCLFSGGIFAGILAVALVGWTLLVGLTSNEPFVRGISAYVLVSGMFEDTVFETFPFSSTLLWMTGLFAPVIYGNLASDKRFGMPSWPSLIGNADFTVSASASVDAPKHPSDQSSVQ</sequence>
<evidence type="ECO:0000256" key="1">
    <source>
        <dbReference type="ARBA" id="ARBA00004141"/>
    </source>
</evidence>
<evidence type="ECO:0000259" key="6">
    <source>
        <dbReference type="Pfam" id="PF04932"/>
    </source>
</evidence>
<dbReference type="Pfam" id="PF04932">
    <property type="entry name" value="Wzy_C"/>
    <property type="match status" value="1"/>
</dbReference>
<evidence type="ECO:0000313" key="8">
    <source>
        <dbReference type="Proteomes" id="UP000317238"/>
    </source>
</evidence>
<keyword evidence="7" id="KW-0436">Ligase</keyword>
<protein>
    <submittedName>
        <fullName evidence="7">O-Antigen ligase</fullName>
    </submittedName>
</protein>
<keyword evidence="3 5" id="KW-1133">Transmembrane helix</keyword>
<name>A0A5C5Y5C9_9PLAN</name>
<feature type="transmembrane region" description="Helical" evidence="5">
    <location>
        <begin position="243"/>
        <end position="259"/>
    </location>
</feature>
<dbReference type="InterPro" id="IPR051533">
    <property type="entry name" value="WaaL-like"/>
</dbReference>
<dbReference type="PANTHER" id="PTHR37422">
    <property type="entry name" value="TEICHURONIC ACID BIOSYNTHESIS PROTEIN TUAE"/>
    <property type="match status" value="1"/>
</dbReference>
<comment type="subcellular location">
    <subcellularLocation>
        <location evidence="1">Membrane</location>
        <topology evidence="1">Multi-pass membrane protein</topology>
    </subcellularLocation>
</comment>
<feature type="transmembrane region" description="Helical" evidence="5">
    <location>
        <begin position="172"/>
        <end position="189"/>
    </location>
</feature>
<feature type="transmembrane region" description="Helical" evidence="5">
    <location>
        <begin position="317"/>
        <end position="335"/>
    </location>
</feature>